<dbReference type="GO" id="GO:0005829">
    <property type="term" value="C:cytosol"/>
    <property type="evidence" value="ECO:0007669"/>
    <property type="project" value="TreeGrafter"/>
</dbReference>
<feature type="domain" description="CheW-like" evidence="1">
    <location>
        <begin position="21"/>
        <end position="161"/>
    </location>
</feature>
<protein>
    <submittedName>
        <fullName evidence="2">Chemotaxis protein CheW</fullName>
    </submittedName>
</protein>
<dbReference type="RefSeq" id="WP_161863429.1">
    <property type="nucleotide sequence ID" value="NZ_CP046620.1"/>
</dbReference>
<dbReference type="GO" id="GO:0006935">
    <property type="term" value="P:chemotaxis"/>
    <property type="evidence" value="ECO:0007669"/>
    <property type="project" value="InterPro"/>
</dbReference>
<proteinExistence type="predicted"/>
<dbReference type="Gene3D" id="2.40.50.180">
    <property type="entry name" value="CheA-289, Domain 4"/>
    <property type="match status" value="1"/>
</dbReference>
<dbReference type="PROSITE" id="PS50851">
    <property type="entry name" value="CHEW"/>
    <property type="match status" value="1"/>
</dbReference>
<dbReference type="GO" id="GO:0007165">
    <property type="term" value="P:signal transduction"/>
    <property type="evidence" value="ECO:0007669"/>
    <property type="project" value="InterPro"/>
</dbReference>
<evidence type="ECO:0000313" key="3">
    <source>
        <dbReference type="Proteomes" id="UP000464495"/>
    </source>
</evidence>
<dbReference type="InterPro" id="IPR036061">
    <property type="entry name" value="CheW-like_dom_sf"/>
</dbReference>
<keyword evidence="3" id="KW-1185">Reference proteome</keyword>
<dbReference type="InterPro" id="IPR002545">
    <property type="entry name" value="CheW-lke_dom"/>
</dbReference>
<reference evidence="2 3" key="1">
    <citation type="submission" date="2019-12" db="EMBL/GenBank/DDBJ databases">
        <title>Complete genome sequence of Algicella marina strain 9Alg 56(T) isolated from the red alga Tichocarpus crinitus.</title>
        <authorList>
            <person name="Kim S.-G."/>
            <person name="Nedashkovskaya O.I."/>
        </authorList>
    </citation>
    <scope>NUCLEOTIDE SEQUENCE [LARGE SCALE GENOMIC DNA]</scope>
    <source>
        <strain evidence="2 3">9Alg 56</strain>
    </source>
</reference>
<dbReference type="Gene3D" id="2.30.30.40">
    <property type="entry name" value="SH3 Domains"/>
    <property type="match status" value="1"/>
</dbReference>
<sequence length="163" mass="17657">MTDFPDVLENPDRAATSSGTIKQYVTFLVDDRSYGVDINLVREIKQWSPTTTLPNQPHFTRGVLNLRGTIVPVHDLRARFGGALTEATEVHVVVIVWIGSKTVGILVDAVSDIISVPTDDIRPVPSGQSLGDMSSLSGLVNTENGMVALLDLNTLFPVTDDEL</sequence>
<gene>
    <name evidence="2" type="ORF">GO499_17695</name>
</gene>
<dbReference type="PANTHER" id="PTHR22617">
    <property type="entry name" value="CHEMOTAXIS SENSOR HISTIDINE KINASE-RELATED"/>
    <property type="match status" value="1"/>
</dbReference>
<dbReference type="SMART" id="SM00260">
    <property type="entry name" value="CheW"/>
    <property type="match status" value="1"/>
</dbReference>
<dbReference type="Pfam" id="PF01584">
    <property type="entry name" value="CheW"/>
    <property type="match status" value="1"/>
</dbReference>
<dbReference type="EMBL" id="CP046620">
    <property type="protein sequence ID" value="QHQ36885.1"/>
    <property type="molecule type" value="Genomic_DNA"/>
</dbReference>
<organism evidence="2 3">
    <name type="scientific">Algicella marina</name>
    <dbReference type="NCBI Taxonomy" id="2683284"/>
    <lineage>
        <taxon>Bacteria</taxon>
        <taxon>Pseudomonadati</taxon>
        <taxon>Pseudomonadota</taxon>
        <taxon>Alphaproteobacteria</taxon>
        <taxon>Rhodobacterales</taxon>
        <taxon>Paracoccaceae</taxon>
        <taxon>Algicella</taxon>
    </lineage>
</organism>
<name>A0A6P1T558_9RHOB</name>
<dbReference type="Proteomes" id="UP000464495">
    <property type="component" value="Chromosome"/>
</dbReference>
<evidence type="ECO:0000259" key="1">
    <source>
        <dbReference type="PROSITE" id="PS50851"/>
    </source>
</evidence>
<dbReference type="KEGG" id="amaq:GO499_17695"/>
<dbReference type="InterPro" id="IPR039315">
    <property type="entry name" value="CheW"/>
</dbReference>
<evidence type="ECO:0000313" key="2">
    <source>
        <dbReference type="EMBL" id="QHQ36885.1"/>
    </source>
</evidence>
<dbReference type="PANTHER" id="PTHR22617:SF23">
    <property type="entry name" value="CHEMOTAXIS PROTEIN CHEW"/>
    <property type="match status" value="1"/>
</dbReference>
<accession>A0A6P1T558</accession>
<dbReference type="AlphaFoldDB" id="A0A6P1T558"/>
<dbReference type="SUPFAM" id="SSF50341">
    <property type="entry name" value="CheW-like"/>
    <property type="match status" value="1"/>
</dbReference>